<dbReference type="InterPro" id="IPR022385">
    <property type="entry name" value="Rhs_assc_core"/>
</dbReference>
<feature type="non-terminal residue" evidence="1">
    <location>
        <position position="1"/>
    </location>
</feature>
<organism evidence="1 2">
    <name type="scientific">Chiayiivirga flava</name>
    <dbReference type="NCBI Taxonomy" id="659595"/>
    <lineage>
        <taxon>Bacteria</taxon>
        <taxon>Pseudomonadati</taxon>
        <taxon>Pseudomonadota</taxon>
        <taxon>Gammaproteobacteria</taxon>
        <taxon>Lysobacterales</taxon>
        <taxon>Lysobacteraceae</taxon>
        <taxon>Chiayiivirga</taxon>
    </lineage>
</organism>
<evidence type="ECO:0000313" key="1">
    <source>
        <dbReference type="EMBL" id="MBB5209540.1"/>
    </source>
</evidence>
<dbReference type="RefSeq" id="WP_221282120.1">
    <property type="nucleotide sequence ID" value="NZ_JACHHP010000007.1"/>
</dbReference>
<comment type="caution">
    <text evidence="1">The sequence shown here is derived from an EMBL/GenBank/DDBJ whole genome shotgun (WGS) entry which is preliminary data.</text>
</comment>
<reference evidence="1 2" key="1">
    <citation type="submission" date="2020-08" db="EMBL/GenBank/DDBJ databases">
        <title>Genomic Encyclopedia of Type Strains, Phase IV (KMG-IV): sequencing the most valuable type-strain genomes for metagenomic binning, comparative biology and taxonomic classification.</title>
        <authorList>
            <person name="Goeker M."/>
        </authorList>
    </citation>
    <scope>NUCLEOTIDE SEQUENCE [LARGE SCALE GENOMIC DNA]</scope>
    <source>
        <strain evidence="1 2">DSM 24163</strain>
    </source>
</reference>
<protein>
    <submittedName>
        <fullName evidence="1">RHS repeat-associated protein</fullName>
    </submittedName>
</protein>
<keyword evidence="2" id="KW-1185">Reference proteome</keyword>
<sequence length="399" mass="43578">GYTGHHERKQFGATAAGISGLIDMHTRYYDPTAMRFLQPDSIVPDVYQPLALNRFAYVYNSPTEHVDPTGMAPQLQESQAQTANRNADELDTFAAERGFGYSNGGGLGSAPTGTQAGDLLAGMRARKVAGAHMATKTSPLQHKSVADMTSEEKFWYQAFYRDAENYKRAGKSPPFNNVDEYIAWRHQSREAQAMGVNSRILEMMAKRAQKAAERFMGNEATGAEGYSAASADDDIFKPLEGGQLEKIIQNALARRVEDSAKAGAANTVTEVAGDILFTGQTGLLLMETEPRMKVMEGLNKLGEAIFDDESGLQVWIEPDIRITAARVSNLMNYVEENGVSSLTSHGGASYVFTFFNARQVDDFRATMVNTGLFGDNAGVRYEHDEGTTYVTVTPGGSRK</sequence>
<dbReference type="Gene3D" id="2.180.10.10">
    <property type="entry name" value="RHS repeat-associated core"/>
    <property type="match status" value="1"/>
</dbReference>
<proteinExistence type="predicted"/>
<name>A0A7W8G392_9GAMM</name>
<dbReference type="EMBL" id="JACHHP010000007">
    <property type="protein sequence ID" value="MBB5209540.1"/>
    <property type="molecule type" value="Genomic_DNA"/>
</dbReference>
<dbReference type="Proteomes" id="UP000521199">
    <property type="component" value="Unassembled WGS sequence"/>
</dbReference>
<gene>
    <name evidence="1" type="ORF">HNQ52_003112</name>
</gene>
<accession>A0A7W8G392</accession>
<dbReference type="AlphaFoldDB" id="A0A7W8G392"/>
<dbReference type="NCBIfam" id="TIGR03696">
    <property type="entry name" value="Rhs_assc_core"/>
    <property type="match status" value="1"/>
</dbReference>
<evidence type="ECO:0000313" key="2">
    <source>
        <dbReference type="Proteomes" id="UP000521199"/>
    </source>
</evidence>